<organism evidence="1">
    <name type="scientific">Lepeophtheirus salmonis</name>
    <name type="common">Salmon louse</name>
    <name type="synonym">Caligus salmonis</name>
    <dbReference type="NCBI Taxonomy" id="72036"/>
    <lineage>
        <taxon>Eukaryota</taxon>
        <taxon>Metazoa</taxon>
        <taxon>Ecdysozoa</taxon>
        <taxon>Arthropoda</taxon>
        <taxon>Crustacea</taxon>
        <taxon>Multicrustacea</taxon>
        <taxon>Hexanauplia</taxon>
        <taxon>Copepoda</taxon>
        <taxon>Siphonostomatoida</taxon>
        <taxon>Caligidae</taxon>
        <taxon>Lepeophtheirus</taxon>
    </lineage>
</organism>
<accession>A0A0K2UHH4</accession>
<evidence type="ECO:0000313" key="1">
    <source>
        <dbReference type="EMBL" id="CDW37668.1"/>
    </source>
</evidence>
<reference evidence="1" key="1">
    <citation type="submission" date="2014-05" db="EMBL/GenBank/DDBJ databases">
        <authorList>
            <person name="Chronopoulou M."/>
        </authorList>
    </citation>
    <scope>NUCLEOTIDE SEQUENCE</scope>
    <source>
        <tissue evidence="1">Whole organism</tissue>
    </source>
</reference>
<protein>
    <submittedName>
        <fullName evidence="1">Uncharacterized protein</fullName>
    </submittedName>
</protein>
<dbReference type="AlphaFoldDB" id="A0A0K2UHH4"/>
<dbReference type="EMBL" id="HACA01020307">
    <property type="protein sequence ID" value="CDW37668.1"/>
    <property type="molecule type" value="Transcribed_RNA"/>
</dbReference>
<sequence length="64" mass="7143">MIDSSLSVSHFIIQFSGYVQVEKMILEGDTRNSIWTSSEPPSTPSASLKGYKGRRALSKIPNWI</sequence>
<proteinExistence type="predicted"/>
<name>A0A0K2UHH4_LEPSM</name>